<keyword evidence="1 4" id="KW-0489">Methyltransferase</keyword>
<name>A0A2T0WN21_9BACT</name>
<proteinExistence type="predicted"/>
<evidence type="ECO:0000259" key="3">
    <source>
        <dbReference type="Pfam" id="PF10017"/>
    </source>
</evidence>
<dbReference type="Pfam" id="PF10017">
    <property type="entry name" value="Methyltransf_33"/>
    <property type="match status" value="1"/>
</dbReference>
<organism evidence="4 5">
    <name type="scientific">Mongoliibacter ruber</name>
    <dbReference type="NCBI Taxonomy" id="1750599"/>
    <lineage>
        <taxon>Bacteria</taxon>
        <taxon>Pseudomonadati</taxon>
        <taxon>Bacteroidota</taxon>
        <taxon>Cytophagia</taxon>
        <taxon>Cytophagales</taxon>
        <taxon>Cyclobacteriaceae</taxon>
        <taxon>Mongoliibacter</taxon>
    </lineage>
</organism>
<dbReference type="OrthoDB" id="5289726at2"/>
<dbReference type="EMBL" id="PVTR01000005">
    <property type="protein sequence ID" value="PRY88101.1"/>
    <property type="molecule type" value="Genomic_DNA"/>
</dbReference>
<comment type="caution">
    <text evidence="4">The sequence shown here is derived from an EMBL/GenBank/DDBJ whole genome shotgun (WGS) entry which is preliminary data.</text>
</comment>
<dbReference type="AlphaFoldDB" id="A0A2T0WN21"/>
<dbReference type="NCBIfam" id="TIGR03438">
    <property type="entry name" value="egtD_ergothio"/>
    <property type="match status" value="1"/>
</dbReference>
<evidence type="ECO:0000256" key="2">
    <source>
        <dbReference type="ARBA" id="ARBA00022679"/>
    </source>
</evidence>
<accession>A0A2T0WN21</accession>
<dbReference type="RefSeq" id="WP_106133588.1">
    <property type="nucleotide sequence ID" value="NZ_PVTR01000005.1"/>
</dbReference>
<feature type="domain" description="Histidine-specific methyltransferase SAM-dependent" evidence="3">
    <location>
        <begin position="5"/>
        <end position="307"/>
    </location>
</feature>
<evidence type="ECO:0000313" key="5">
    <source>
        <dbReference type="Proteomes" id="UP000238157"/>
    </source>
</evidence>
<evidence type="ECO:0000256" key="1">
    <source>
        <dbReference type="ARBA" id="ARBA00022603"/>
    </source>
</evidence>
<keyword evidence="2 4" id="KW-0808">Transferase</keyword>
<dbReference type="GO" id="GO:0032259">
    <property type="term" value="P:methylation"/>
    <property type="evidence" value="ECO:0007669"/>
    <property type="project" value="UniProtKB-KW"/>
</dbReference>
<dbReference type="Gene3D" id="3.40.50.150">
    <property type="entry name" value="Vaccinia Virus protein VP39"/>
    <property type="match status" value="1"/>
</dbReference>
<dbReference type="Proteomes" id="UP000238157">
    <property type="component" value="Unassembled WGS sequence"/>
</dbReference>
<evidence type="ECO:0000313" key="4">
    <source>
        <dbReference type="EMBL" id="PRY88101.1"/>
    </source>
</evidence>
<dbReference type="SUPFAM" id="SSF53335">
    <property type="entry name" value="S-adenosyl-L-methionine-dependent methyltransferases"/>
    <property type="match status" value="1"/>
</dbReference>
<protein>
    <submittedName>
        <fullName evidence="4">Dimethylhistidine N-methyltransferase</fullName>
    </submittedName>
</protein>
<dbReference type="InterPro" id="IPR017804">
    <property type="entry name" value="MeTrfase_EgtD-like"/>
</dbReference>
<reference evidence="4 5" key="1">
    <citation type="submission" date="2018-03" db="EMBL/GenBank/DDBJ databases">
        <title>Genomic Encyclopedia of Archaeal and Bacterial Type Strains, Phase II (KMG-II): from individual species to whole genera.</title>
        <authorList>
            <person name="Goeker M."/>
        </authorList>
    </citation>
    <scope>NUCLEOTIDE SEQUENCE [LARGE SCALE GENOMIC DNA]</scope>
    <source>
        <strain evidence="4 5">DSM 27929</strain>
    </source>
</reference>
<dbReference type="InterPro" id="IPR035094">
    <property type="entry name" value="EgtD"/>
</dbReference>
<dbReference type="PIRSF" id="PIRSF018005">
    <property type="entry name" value="UCP018005"/>
    <property type="match status" value="1"/>
</dbReference>
<dbReference type="GO" id="GO:0008168">
    <property type="term" value="F:methyltransferase activity"/>
    <property type="evidence" value="ECO:0007669"/>
    <property type="project" value="UniProtKB-KW"/>
</dbReference>
<dbReference type="PANTHER" id="PTHR43397:SF1">
    <property type="entry name" value="ERGOTHIONEINE BIOSYNTHESIS PROTEIN 1"/>
    <property type="match status" value="1"/>
</dbReference>
<dbReference type="InterPro" id="IPR019257">
    <property type="entry name" value="MeTrfase_dom"/>
</dbReference>
<dbReference type="InterPro" id="IPR029063">
    <property type="entry name" value="SAM-dependent_MTases_sf"/>
</dbReference>
<dbReference type="InterPro" id="IPR051128">
    <property type="entry name" value="EgtD_Methyltrsf_superfamily"/>
</dbReference>
<dbReference type="PANTHER" id="PTHR43397">
    <property type="entry name" value="ERGOTHIONEINE BIOSYNTHESIS PROTEIN 1"/>
    <property type="match status" value="1"/>
</dbReference>
<sequence>MNQFLKDVIKGLTSDQKTLPSKYFYDEKGSRIFQEIMAAEEYYLPECEVEILQNSSKAILSEISAHELDIVELGAGDGSKTVIFLKEAFKTGKSLTYIPMDISPEILDVNQNLVHAQIPDLLINPIPGDYSVTSELLKERNKPKLILFMGSNIGNFPGEKAVEFIQFVNGLMQEGDFFLMGVDLKKNPHVIRAAYNDKEGVTKRFNLNLLERINRELSGDFDLSAFEHYGVYNPLTGSALSFLVSIKAQTVHISGQEIEFEKFETIHTEISQKYSLKELDKIGSQTGFIWDKHFTDSREFFSLSLFRK</sequence>
<gene>
    <name evidence="4" type="ORF">CLW00_105222</name>
</gene>
<keyword evidence="5" id="KW-1185">Reference proteome</keyword>